<keyword evidence="2" id="KW-1003">Cell membrane</keyword>
<accession>A0A9P6Q1C5</accession>
<evidence type="ECO:0000256" key="6">
    <source>
        <dbReference type="SAM" id="MobiDB-lite"/>
    </source>
</evidence>
<organism evidence="10 11">
    <name type="scientific">Actinomortierella ambigua</name>
    <dbReference type="NCBI Taxonomy" id="1343610"/>
    <lineage>
        <taxon>Eukaryota</taxon>
        <taxon>Fungi</taxon>
        <taxon>Fungi incertae sedis</taxon>
        <taxon>Mucoromycota</taxon>
        <taxon>Mortierellomycotina</taxon>
        <taxon>Mortierellomycetes</taxon>
        <taxon>Mortierellales</taxon>
        <taxon>Mortierellaceae</taxon>
        <taxon>Actinomortierella</taxon>
    </lineage>
</organism>
<feature type="compositionally biased region" description="Basic and acidic residues" evidence="6">
    <location>
        <begin position="422"/>
        <end position="433"/>
    </location>
</feature>
<evidence type="ECO:0000256" key="7">
    <source>
        <dbReference type="SAM" id="Phobius"/>
    </source>
</evidence>
<keyword evidence="5" id="KW-0449">Lipoprotein</keyword>
<dbReference type="InterPro" id="IPR050957">
    <property type="entry name" value="BMP_lipoprotein"/>
</dbReference>
<comment type="caution">
    <text evidence="10">The sequence shown here is derived from an EMBL/GenBank/DDBJ whole genome shotgun (WGS) entry which is preliminary data.</text>
</comment>
<proteinExistence type="predicted"/>
<protein>
    <recommendedName>
        <fullName evidence="9">ABC transporter substrate-binding protein PnrA-like domain-containing protein</fullName>
    </recommendedName>
</protein>
<reference evidence="10" key="1">
    <citation type="journal article" date="2020" name="Fungal Divers.">
        <title>Resolving the Mortierellaceae phylogeny through synthesis of multi-gene phylogenetics and phylogenomics.</title>
        <authorList>
            <person name="Vandepol N."/>
            <person name="Liber J."/>
            <person name="Desiro A."/>
            <person name="Na H."/>
            <person name="Kennedy M."/>
            <person name="Barry K."/>
            <person name="Grigoriev I.V."/>
            <person name="Miller A.N."/>
            <person name="O'Donnell K."/>
            <person name="Stajich J.E."/>
            <person name="Bonito G."/>
        </authorList>
    </citation>
    <scope>NUCLEOTIDE SEQUENCE</scope>
    <source>
        <strain evidence="10">BC1065</strain>
    </source>
</reference>
<dbReference type="AlphaFoldDB" id="A0A9P6Q1C5"/>
<dbReference type="PANTHER" id="PTHR34296">
    <property type="entry name" value="TRANSCRIPTIONAL ACTIVATOR PROTEIN MED"/>
    <property type="match status" value="1"/>
</dbReference>
<evidence type="ECO:0000313" key="10">
    <source>
        <dbReference type="EMBL" id="KAG0258513.1"/>
    </source>
</evidence>
<feature type="transmembrane region" description="Helical" evidence="7">
    <location>
        <begin position="479"/>
        <end position="501"/>
    </location>
</feature>
<evidence type="ECO:0000313" key="11">
    <source>
        <dbReference type="Proteomes" id="UP000807716"/>
    </source>
</evidence>
<feature type="region of interest" description="Disordered" evidence="6">
    <location>
        <begin position="383"/>
        <end position="470"/>
    </location>
</feature>
<name>A0A9P6Q1C5_9FUNG</name>
<dbReference type="PANTHER" id="PTHR34296:SF2">
    <property type="entry name" value="ABC TRANSPORTER GUANOSINE-BINDING PROTEIN NUPN"/>
    <property type="match status" value="1"/>
</dbReference>
<feature type="compositionally biased region" description="Polar residues" evidence="6">
    <location>
        <begin position="392"/>
        <end position="404"/>
    </location>
</feature>
<dbReference type="InterPro" id="IPR003760">
    <property type="entry name" value="PnrA-like"/>
</dbReference>
<evidence type="ECO:0000256" key="5">
    <source>
        <dbReference type="ARBA" id="ARBA00023288"/>
    </source>
</evidence>
<evidence type="ECO:0000256" key="3">
    <source>
        <dbReference type="ARBA" id="ARBA00022729"/>
    </source>
</evidence>
<dbReference type="Pfam" id="PF02608">
    <property type="entry name" value="Bmp"/>
    <property type="match status" value="1"/>
</dbReference>
<evidence type="ECO:0000259" key="9">
    <source>
        <dbReference type="Pfam" id="PF02608"/>
    </source>
</evidence>
<feature type="compositionally biased region" description="Polar residues" evidence="6">
    <location>
        <begin position="459"/>
        <end position="470"/>
    </location>
</feature>
<dbReference type="GO" id="GO:0005886">
    <property type="term" value="C:plasma membrane"/>
    <property type="evidence" value="ECO:0007669"/>
    <property type="project" value="UniProtKB-SubCell"/>
</dbReference>
<feature type="compositionally biased region" description="Basic and acidic residues" evidence="6">
    <location>
        <begin position="441"/>
        <end position="457"/>
    </location>
</feature>
<keyword evidence="11" id="KW-1185">Reference proteome</keyword>
<sequence>MYTFHSLSTQALAALLAALQLIWLTAAQRGGGNINMGLVLQGGPDGTKEGTANAMALEGAKRACVWDLPSDAGYDYRHCVLHVYTPASETLGAYQSLIPNKARENDFMAAMGYYPSKAIQTAASANANKLFAITSFEFTPPVSNIASILFSEDQIGFIAGLVAGEIAKSRGGYAAVIGGVDQPSVRRQVNGFGNGVKAACASCQALGIYAGTFDPTPSLSTKIGQALKDKKVSVVFNAASTFGTSTLKQLTTSTNKLGQPIYAIGSGSDEWVTNWAYGSVPGSEHVLTSIQTDYAVLMQSVFETVLRGNMTGGTNVFYGVSGGGGGGGGGGGETTTTTAAEDVSGRSAIKLAPAHEANDVFTPALQNKMTRYFEAMAKGELRTEVDHKSGQSRRSGANPTSVQLLTVEGKTLGGGGSSGGGKDGKVKGEGVKEVEDEDVEGAVKHDHDHGQAQHDDENQVNMHSSEQQPSSAAVTLTDFLGGVSGSLGAVLGLVATMMVLWN</sequence>
<keyword evidence="7" id="KW-0812">Transmembrane</keyword>
<dbReference type="Gene3D" id="3.40.50.2300">
    <property type="match status" value="2"/>
</dbReference>
<dbReference type="EMBL" id="JAAAJB010000322">
    <property type="protein sequence ID" value="KAG0258513.1"/>
    <property type="molecule type" value="Genomic_DNA"/>
</dbReference>
<gene>
    <name evidence="10" type="ORF">DFQ27_004609</name>
</gene>
<keyword evidence="3 8" id="KW-0732">Signal</keyword>
<keyword evidence="7" id="KW-1133">Transmembrane helix</keyword>
<feature type="chain" id="PRO_5040148018" description="ABC transporter substrate-binding protein PnrA-like domain-containing protein" evidence="8">
    <location>
        <begin position="28"/>
        <end position="502"/>
    </location>
</feature>
<dbReference type="Proteomes" id="UP000807716">
    <property type="component" value="Unassembled WGS sequence"/>
</dbReference>
<feature type="compositionally biased region" description="Gly residues" evidence="6">
    <location>
        <begin position="411"/>
        <end position="421"/>
    </location>
</feature>
<evidence type="ECO:0000256" key="1">
    <source>
        <dbReference type="ARBA" id="ARBA00004236"/>
    </source>
</evidence>
<feature type="domain" description="ABC transporter substrate-binding protein PnrA-like" evidence="9">
    <location>
        <begin position="91"/>
        <end position="323"/>
    </location>
</feature>
<dbReference type="OrthoDB" id="2156435at2759"/>
<feature type="signal peptide" evidence="8">
    <location>
        <begin position="1"/>
        <end position="27"/>
    </location>
</feature>
<evidence type="ECO:0000256" key="4">
    <source>
        <dbReference type="ARBA" id="ARBA00023136"/>
    </source>
</evidence>
<evidence type="ECO:0000256" key="8">
    <source>
        <dbReference type="SAM" id="SignalP"/>
    </source>
</evidence>
<comment type="subcellular location">
    <subcellularLocation>
        <location evidence="1">Cell membrane</location>
    </subcellularLocation>
</comment>
<evidence type="ECO:0000256" key="2">
    <source>
        <dbReference type="ARBA" id="ARBA00022475"/>
    </source>
</evidence>
<keyword evidence="4 7" id="KW-0472">Membrane</keyword>